<dbReference type="GO" id="GO:0008270">
    <property type="term" value="F:zinc ion binding"/>
    <property type="evidence" value="ECO:0007669"/>
    <property type="project" value="UniProtKB-KW"/>
</dbReference>
<evidence type="ECO:0000256" key="2">
    <source>
        <dbReference type="ARBA" id="ARBA00022771"/>
    </source>
</evidence>
<feature type="non-terminal residue" evidence="6">
    <location>
        <position position="1"/>
    </location>
</feature>
<dbReference type="STRING" id="45351.A7SH44"/>
<proteinExistence type="predicted"/>
<dbReference type="InParanoid" id="A7SH44"/>
<dbReference type="Proteomes" id="UP000001593">
    <property type="component" value="Unassembled WGS sequence"/>
</dbReference>
<evidence type="ECO:0000256" key="3">
    <source>
        <dbReference type="ARBA" id="ARBA00022833"/>
    </source>
</evidence>
<sequence length="61" mass="6887">TPPLCDCGRRAKRLTVMKPGPNQGRVFYACSVGKSRASFGRTPMKKKSGCNFFHWEPRVSR</sequence>
<evidence type="ECO:0000256" key="4">
    <source>
        <dbReference type="PROSITE-ProRule" id="PRU01343"/>
    </source>
</evidence>
<feature type="domain" description="GRF-type" evidence="5">
    <location>
        <begin position="5"/>
        <end position="59"/>
    </location>
</feature>
<reference evidence="6 7" key="1">
    <citation type="journal article" date="2007" name="Science">
        <title>Sea anemone genome reveals ancestral eumetazoan gene repertoire and genomic organization.</title>
        <authorList>
            <person name="Putnam N.H."/>
            <person name="Srivastava M."/>
            <person name="Hellsten U."/>
            <person name="Dirks B."/>
            <person name="Chapman J."/>
            <person name="Salamov A."/>
            <person name="Terry A."/>
            <person name="Shapiro H."/>
            <person name="Lindquist E."/>
            <person name="Kapitonov V.V."/>
            <person name="Jurka J."/>
            <person name="Genikhovich G."/>
            <person name="Grigoriev I.V."/>
            <person name="Lucas S.M."/>
            <person name="Steele R.E."/>
            <person name="Finnerty J.R."/>
            <person name="Technau U."/>
            <person name="Martindale M.Q."/>
            <person name="Rokhsar D.S."/>
        </authorList>
    </citation>
    <scope>NUCLEOTIDE SEQUENCE [LARGE SCALE GENOMIC DNA]</scope>
    <source>
        <strain evidence="7">CH2 X CH6</strain>
    </source>
</reference>
<dbReference type="Pfam" id="PF06839">
    <property type="entry name" value="Zn_ribbon_GRF"/>
    <property type="match status" value="1"/>
</dbReference>
<dbReference type="EMBL" id="DS469657">
    <property type="protein sequence ID" value="EDO36956.1"/>
    <property type="molecule type" value="Genomic_DNA"/>
</dbReference>
<dbReference type="InterPro" id="IPR010666">
    <property type="entry name" value="Znf_GRF"/>
</dbReference>
<organism evidence="6 7">
    <name type="scientific">Nematostella vectensis</name>
    <name type="common">Starlet sea anemone</name>
    <dbReference type="NCBI Taxonomy" id="45351"/>
    <lineage>
        <taxon>Eukaryota</taxon>
        <taxon>Metazoa</taxon>
        <taxon>Cnidaria</taxon>
        <taxon>Anthozoa</taxon>
        <taxon>Hexacorallia</taxon>
        <taxon>Actiniaria</taxon>
        <taxon>Edwardsiidae</taxon>
        <taxon>Nematostella</taxon>
    </lineage>
</organism>
<keyword evidence="2 4" id="KW-0863">Zinc-finger</keyword>
<evidence type="ECO:0000313" key="6">
    <source>
        <dbReference type="EMBL" id="EDO36956.1"/>
    </source>
</evidence>
<evidence type="ECO:0000313" key="7">
    <source>
        <dbReference type="Proteomes" id="UP000001593"/>
    </source>
</evidence>
<name>A7SH44_NEMVE</name>
<evidence type="ECO:0000256" key="1">
    <source>
        <dbReference type="ARBA" id="ARBA00022723"/>
    </source>
</evidence>
<protein>
    <recommendedName>
        <fullName evidence="5">GRF-type domain-containing protein</fullName>
    </recommendedName>
</protein>
<dbReference type="AlphaFoldDB" id="A7SH44"/>
<gene>
    <name evidence="6" type="ORF">NEMVEDRAFT_v1g19873</name>
</gene>
<dbReference type="HOGENOM" id="CLU_2929444_0_0_1"/>
<feature type="non-terminal residue" evidence="6">
    <location>
        <position position="61"/>
    </location>
</feature>
<dbReference type="PROSITE" id="PS51999">
    <property type="entry name" value="ZF_GRF"/>
    <property type="match status" value="1"/>
</dbReference>
<accession>A7SH44</accession>
<keyword evidence="3" id="KW-0862">Zinc</keyword>
<keyword evidence="7" id="KW-1185">Reference proteome</keyword>
<evidence type="ECO:0000259" key="5">
    <source>
        <dbReference type="PROSITE" id="PS51999"/>
    </source>
</evidence>
<keyword evidence="1" id="KW-0479">Metal-binding</keyword>
<dbReference type="PhylomeDB" id="A7SH44"/>